<evidence type="ECO:0000313" key="2">
    <source>
        <dbReference type="Proteomes" id="UP000324222"/>
    </source>
</evidence>
<protein>
    <submittedName>
        <fullName evidence="1">Uncharacterized protein</fullName>
    </submittedName>
</protein>
<gene>
    <name evidence="1" type="ORF">E2C01_094628</name>
</gene>
<reference evidence="1 2" key="1">
    <citation type="submission" date="2019-05" db="EMBL/GenBank/DDBJ databases">
        <title>Another draft genome of Portunus trituberculatus and its Hox gene families provides insights of decapod evolution.</title>
        <authorList>
            <person name="Jeong J.-H."/>
            <person name="Song I."/>
            <person name="Kim S."/>
            <person name="Choi T."/>
            <person name="Kim D."/>
            <person name="Ryu S."/>
            <person name="Kim W."/>
        </authorList>
    </citation>
    <scope>NUCLEOTIDE SEQUENCE [LARGE SCALE GENOMIC DNA]</scope>
    <source>
        <tissue evidence="1">Muscle</tissue>
    </source>
</reference>
<proteinExistence type="predicted"/>
<name>A0A5B7K1C3_PORTR</name>
<dbReference type="EMBL" id="VSRR010117488">
    <property type="protein sequence ID" value="MPC99227.1"/>
    <property type="molecule type" value="Genomic_DNA"/>
</dbReference>
<organism evidence="1 2">
    <name type="scientific">Portunus trituberculatus</name>
    <name type="common">Swimming crab</name>
    <name type="synonym">Neptunus trituberculatus</name>
    <dbReference type="NCBI Taxonomy" id="210409"/>
    <lineage>
        <taxon>Eukaryota</taxon>
        <taxon>Metazoa</taxon>
        <taxon>Ecdysozoa</taxon>
        <taxon>Arthropoda</taxon>
        <taxon>Crustacea</taxon>
        <taxon>Multicrustacea</taxon>
        <taxon>Malacostraca</taxon>
        <taxon>Eumalacostraca</taxon>
        <taxon>Eucarida</taxon>
        <taxon>Decapoda</taxon>
        <taxon>Pleocyemata</taxon>
        <taxon>Brachyura</taxon>
        <taxon>Eubrachyura</taxon>
        <taxon>Portunoidea</taxon>
        <taxon>Portunidae</taxon>
        <taxon>Portuninae</taxon>
        <taxon>Portunus</taxon>
    </lineage>
</organism>
<dbReference type="AlphaFoldDB" id="A0A5B7K1C3"/>
<comment type="caution">
    <text evidence="1">The sequence shown here is derived from an EMBL/GenBank/DDBJ whole genome shotgun (WGS) entry which is preliminary data.</text>
</comment>
<sequence length="160" mass="17352">MSTDSSKIALINSAAIKVTPLRTLPVMPPWKNIQRVAGGLGSPFYSTYQLNISPRLASYLLHLLTLLTDLLSRFNSYFYGHSCDIKEQCVVPSSHHTRGRTYGSPATSDIGLQPRWSLADITLCLPHSDSFAAMLLTLVGKGVIVLDGDIPPSGDPEPCP</sequence>
<evidence type="ECO:0000313" key="1">
    <source>
        <dbReference type="EMBL" id="MPC99227.1"/>
    </source>
</evidence>
<keyword evidence="2" id="KW-1185">Reference proteome</keyword>
<dbReference type="Proteomes" id="UP000324222">
    <property type="component" value="Unassembled WGS sequence"/>
</dbReference>
<accession>A0A5B7K1C3</accession>